<organism evidence="1 2">
    <name type="scientific">Adiantum capillus-veneris</name>
    <name type="common">Maidenhair fern</name>
    <dbReference type="NCBI Taxonomy" id="13818"/>
    <lineage>
        <taxon>Eukaryota</taxon>
        <taxon>Viridiplantae</taxon>
        <taxon>Streptophyta</taxon>
        <taxon>Embryophyta</taxon>
        <taxon>Tracheophyta</taxon>
        <taxon>Polypodiopsida</taxon>
        <taxon>Polypodiidae</taxon>
        <taxon>Polypodiales</taxon>
        <taxon>Pteridineae</taxon>
        <taxon>Pteridaceae</taxon>
        <taxon>Vittarioideae</taxon>
        <taxon>Adiantum</taxon>
    </lineage>
</organism>
<proteinExistence type="predicted"/>
<dbReference type="EMBL" id="JABFUD020000003">
    <property type="protein sequence ID" value="KAI5081701.1"/>
    <property type="molecule type" value="Genomic_DNA"/>
</dbReference>
<accession>A0A9D4ZQ29</accession>
<dbReference type="Proteomes" id="UP000886520">
    <property type="component" value="Chromosome 2"/>
</dbReference>
<protein>
    <submittedName>
        <fullName evidence="1">Uncharacterized protein</fullName>
    </submittedName>
</protein>
<reference evidence="1" key="1">
    <citation type="submission" date="2021-01" db="EMBL/GenBank/DDBJ databases">
        <title>Adiantum capillus-veneris genome.</title>
        <authorList>
            <person name="Fang Y."/>
            <person name="Liao Q."/>
        </authorList>
    </citation>
    <scope>NUCLEOTIDE SEQUENCE</scope>
    <source>
        <strain evidence="1">H3</strain>
        <tissue evidence="1">Leaf</tissue>
    </source>
</reference>
<sequence>MKELQAFSLQRSAGACIMLTASTDQEPFYRPRRIRSNTDCVYSFLASPLITCSKTRPRGSFLIMANSDCVHFLASPLTCSKERYNCSRSYPSMGDETSICTWCLHEEDSMTSIVTKASDTILSNNNITVRAPAVASPFASLTERPYKSSP</sequence>
<dbReference type="AlphaFoldDB" id="A0A9D4ZQ29"/>
<comment type="caution">
    <text evidence="1">The sequence shown here is derived from an EMBL/GenBank/DDBJ whole genome shotgun (WGS) entry which is preliminary data.</text>
</comment>
<evidence type="ECO:0000313" key="2">
    <source>
        <dbReference type="Proteomes" id="UP000886520"/>
    </source>
</evidence>
<evidence type="ECO:0000313" key="1">
    <source>
        <dbReference type="EMBL" id="KAI5081701.1"/>
    </source>
</evidence>
<name>A0A9D4ZQ29_ADICA</name>
<keyword evidence="2" id="KW-1185">Reference proteome</keyword>
<gene>
    <name evidence="1" type="ORF">GOP47_0001444</name>
</gene>